<keyword evidence="3" id="KW-1185">Reference proteome</keyword>
<feature type="signal peptide" evidence="1">
    <location>
        <begin position="1"/>
        <end position="20"/>
    </location>
</feature>
<reference evidence="3" key="1">
    <citation type="journal article" date="2019" name="Int. J. Syst. Evol. Microbiol.">
        <title>The Global Catalogue of Microorganisms (GCM) 10K type strain sequencing project: providing services to taxonomists for standard genome sequencing and annotation.</title>
        <authorList>
            <consortium name="The Broad Institute Genomics Platform"/>
            <consortium name="The Broad Institute Genome Sequencing Center for Infectious Disease"/>
            <person name="Wu L."/>
            <person name="Ma J."/>
        </authorList>
    </citation>
    <scope>NUCLEOTIDE SEQUENCE [LARGE SCALE GENOMIC DNA]</scope>
    <source>
        <strain evidence="3">KACC 11407</strain>
    </source>
</reference>
<dbReference type="EMBL" id="JBHSNM010000004">
    <property type="protein sequence ID" value="MFC5570953.1"/>
    <property type="molecule type" value="Genomic_DNA"/>
</dbReference>
<evidence type="ECO:0000313" key="2">
    <source>
        <dbReference type="EMBL" id="MFC5570953.1"/>
    </source>
</evidence>
<organism evidence="2 3">
    <name type="scientific">Lysobacter yangpyeongensis</name>
    <dbReference type="NCBI Taxonomy" id="346182"/>
    <lineage>
        <taxon>Bacteria</taxon>
        <taxon>Pseudomonadati</taxon>
        <taxon>Pseudomonadota</taxon>
        <taxon>Gammaproteobacteria</taxon>
        <taxon>Lysobacterales</taxon>
        <taxon>Lysobacteraceae</taxon>
        <taxon>Lysobacter</taxon>
    </lineage>
</organism>
<protein>
    <submittedName>
        <fullName evidence="2">Uncharacterized protein</fullName>
    </submittedName>
</protein>
<evidence type="ECO:0000256" key="1">
    <source>
        <dbReference type="SAM" id="SignalP"/>
    </source>
</evidence>
<keyword evidence="1" id="KW-0732">Signal</keyword>
<proteinExistence type="predicted"/>
<accession>A0ABW0SPH4</accession>
<dbReference type="Proteomes" id="UP001596036">
    <property type="component" value="Unassembled WGS sequence"/>
</dbReference>
<evidence type="ECO:0000313" key="3">
    <source>
        <dbReference type="Proteomes" id="UP001596036"/>
    </source>
</evidence>
<name>A0ABW0SPH4_9GAMM</name>
<feature type="chain" id="PRO_5046360432" evidence="1">
    <location>
        <begin position="21"/>
        <end position="161"/>
    </location>
</feature>
<gene>
    <name evidence="2" type="ORF">ACFPN1_12860</name>
</gene>
<dbReference type="RefSeq" id="WP_386755476.1">
    <property type="nucleotide sequence ID" value="NZ_JBHSNM010000004.1"/>
</dbReference>
<sequence length="161" mass="17726">MLKRYLIVACLMALAQSGLAAESNAAQGNEDGLQVILKQQAELRADLEDGGIDGLTARQNNLVRKAQAEVFAVTEGKTRLDQLSMDEKIRMENALERINAEVKNNRQASDDQNVCWRERVSGSKLKTTRCGTQAEMREAREGARDYMEKPKVCVPPGCGGT</sequence>
<comment type="caution">
    <text evidence="2">The sequence shown here is derived from an EMBL/GenBank/DDBJ whole genome shotgun (WGS) entry which is preliminary data.</text>
</comment>